<dbReference type="PANTHER" id="PTHR43640:SF1">
    <property type="entry name" value="THIOREDOXIN-DEPENDENT PEROXIREDOXIN"/>
    <property type="match status" value="1"/>
</dbReference>
<dbReference type="SUPFAM" id="SSF52833">
    <property type="entry name" value="Thioredoxin-like"/>
    <property type="match status" value="1"/>
</dbReference>
<dbReference type="GO" id="GO:0016209">
    <property type="term" value="F:antioxidant activity"/>
    <property type="evidence" value="ECO:0007669"/>
    <property type="project" value="InterPro"/>
</dbReference>
<evidence type="ECO:0000259" key="2">
    <source>
        <dbReference type="PROSITE" id="PS51352"/>
    </source>
</evidence>
<dbReference type="PROSITE" id="PS51352">
    <property type="entry name" value="THIOREDOXIN_2"/>
    <property type="match status" value="1"/>
</dbReference>
<keyword evidence="4" id="KW-1185">Reference proteome</keyword>
<dbReference type="EMBL" id="SSOD01000013">
    <property type="protein sequence ID" value="THF59398.1"/>
    <property type="molecule type" value="Genomic_DNA"/>
</dbReference>
<proteinExistence type="predicted"/>
<dbReference type="AlphaFoldDB" id="A0A4S4AJ38"/>
<dbReference type="RefSeq" id="WP_136385913.1">
    <property type="nucleotide sequence ID" value="NZ_SSOD01000013.1"/>
</dbReference>
<dbReference type="OrthoDB" id="9781543at2"/>
<dbReference type="Proteomes" id="UP000307956">
    <property type="component" value="Unassembled WGS sequence"/>
</dbReference>
<reference evidence="3 4" key="1">
    <citation type="submission" date="2019-04" db="EMBL/GenBank/DDBJ databases">
        <title>Azoarcus rhizosphaerae sp. nov. isolated from rhizosphere of Ficus religiosa.</title>
        <authorList>
            <person name="Lin S.-Y."/>
            <person name="Hameed A."/>
            <person name="Hsu Y.-H."/>
            <person name="Young C.-C."/>
        </authorList>
    </citation>
    <scope>NUCLEOTIDE SEQUENCE [LARGE SCALE GENOMIC DNA]</scope>
    <source>
        <strain evidence="3 4">CC-YHH848</strain>
    </source>
</reference>
<dbReference type="Pfam" id="PF00578">
    <property type="entry name" value="AhpC-TSA"/>
    <property type="match status" value="1"/>
</dbReference>
<name>A0A4S4AJ38_9RHOO</name>
<dbReference type="InterPro" id="IPR047262">
    <property type="entry name" value="PRX-like1"/>
</dbReference>
<feature type="chain" id="PRO_5020302308" evidence="1">
    <location>
        <begin position="28"/>
        <end position="209"/>
    </location>
</feature>
<feature type="signal peptide" evidence="1">
    <location>
        <begin position="1"/>
        <end position="27"/>
    </location>
</feature>
<dbReference type="Gene3D" id="3.40.30.10">
    <property type="entry name" value="Glutaredoxin"/>
    <property type="match status" value="1"/>
</dbReference>
<organism evidence="3 4">
    <name type="scientific">Pseudothauera rhizosphaerae</name>
    <dbReference type="NCBI Taxonomy" id="2565932"/>
    <lineage>
        <taxon>Bacteria</taxon>
        <taxon>Pseudomonadati</taxon>
        <taxon>Pseudomonadota</taxon>
        <taxon>Betaproteobacteria</taxon>
        <taxon>Rhodocyclales</taxon>
        <taxon>Zoogloeaceae</taxon>
        <taxon>Pseudothauera</taxon>
    </lineage>
</organism>
<dbReference type="InterPro" id="IPR036249">
    <property type="entry name" value="Thioredoxin-like_sf"/>
</dbReference>
<evidence type="ECO:0000256" key="1">
    <source>
        <dbReference type="SAM" id="SignalP"/>
    </source>
</evidence>
<keyword evidence="1" id="KW-0732">Signal</keyword>
<sequence length="209" mass="21885">MKPSPFVSRLTTAAILAAGLLTGAALAAPQVGQPAPTFSATTADGNTLDLQSLRGRTVVLEWTNHDCPFVRKHYRTGNMQATQLAATSQGAVWLQIISSAPGTQGHVDGATALRLNSERRADRISHVVLDPDGKVGRLYGAQVTPHMYVIDAAGTLVYMGGIDSIPSANDGDLANATNYVRATLTALQAGQPVPNPVTRAYGCTVKYGS</sequence>
<dbReference type="GO" id="GO:0016491">
    <property type="term" value="F:oxidoreductase activity"/>
    <property type="evidence" value="ECO:0007669"/>
    <property type="project" value="InterPro"/>
</dbReference>
<evidence type="ECO:0000313" key="3">
    <source>
        <dbReference type="EMBL" id="THF59398.1"/>
    </source>
</evidence>
<dbReference type="PANTHER" id="PTHR43640">
    <property type="entry name" value="OS07G0260300 PROTEIN"/>
    <property type="match status" value="1"/>
</dbReference>
<protein>
    <submittedName>
        <fullName evidence="3">Redoxin domain-containing protein</fullName>
    </submittedName>
</protein>
<evidence type="ECO:0000313" key="4">
    <source>
        <dbReference type="Proteomes" id="UP000307956"/>
    </source>
</evidence>
<gene>
    <name evidence="3" type="ORF">E6O51_15510</name>
</gene>
<dbReference type="InterPro" id="IPR000866">
    <property type="entry name" value="AhpC/TSA"/>
</dbReference>
<dbReference type="InterPro" id="IPR013766">
    <property type="entry name" value="Thioredoxin_domain"/>
</dbReference>
<feature type="domain" description="Thioredoxin" evidence="2">
    <location>
        <begin position="29"/>
        <end position="189"/>
    </location>
</feature>
<accession>A0A4S4AJ38</accession>
<comment type="caution">
    <text evidence="3">The sequence shown here is derived from an EMBL/GenBank/DDBJ whole genome shotgun (WGS) entry which is preliminary data.</text>
</comment>